<name>A0A147B8H6_9ACAR</name>
<accession>A0A147B8H6</accession>
<feature type="region of interest" description="Disordered" evidence="1">
    <location>
        <begin position="76"/>
        <end position="142"/>
    </location>
</feature>
<protein>
    <submittedName>
        <fullName evidence="2">Surface protein</fullName>
    </submittedName>
</protein>
<feature type="non-terminal residue" evidence="2">
    <location>
        <position position="195"/>
    </location>
</feature>
<dbReference type="EMBL" id="GEIB01001008">
    <property type="protein sequence ID" value="JAR87054.1"/>
    <property type="molecule type" value="Transcribed_RNA"/>
</dbReference>
<evidence type="ECO:0000313" key="2">
    <source>
        <dbReference type="EMBL" id="JAR87054.1"/>
    </source>
</evidence>
<organism evidence="2">
    <name type="scientific">Alectorobius mimon</name>
    <dbReference type="NCBI Taxonomy" id="360319"/>
    <lineage>
        <taxon>Eukaryota</taxon>
        <taxon>Metazoa</taxon>
        <taxon>Ecdysozoa</taxon>
        <taxon>Arthropoda</taxon>
        <taxon>Chelicerata</taxon>
        <taxon>Arachnida</taxon>
        <taxon>Acari</taxon>
        <taxon>Parasitiformes</taxon>
        <taxon>Ixodida</taxon>
        <taxon>Ixodoidea</taxon>
        <taxon>Argasidae</taxon>
        <taxon>Ornithodorinae</taxon>
        <taxon>Alectorobius</taxon>
    </lineage>
</organism>
<feature type="compositionally biased region" description="Polar residues" evidence="1">
    <location>
        <begin position="121"/>
        <end position="138"/>
    </location>
</feature>
<reference evidence="2" key="1">
    <citation type="submission" date="2016-03" db="EMBL/GenBank/DDBJ databases">
        <title>Gut transcriptome analysis on engorged females of Ornithodoros mimon (Acari: Argasidae) and phylogenetic inferences of soft ticks.</title>
        <authorList>
            <person name="Landulfo G.A."/>
            <person name="Giovanni D."/>
            <person name="Carvalho E."/>
            <person name="Junqueira-de-Azevedo I."/>
            <person name="Patane J."/>
            <person name="Mendoca R."/>
            <person name="Barros-Battesti D."/>
        </authorList>
    </citation>
    <scope>NUCLEOTIDE SEQUENCE</scope>
    <source>
        <strain evidence="2">Females</strain>
        <tissue evidence="2">Gut</tissue>
    </source>
</reference>
<sequence length="195" mass="21738">VVLRMRREVFEQQVKIMSDKSASQLTETQAQAVRLAGQTDNIYDRLNSEEPHAPKPSVKHIVSALEGEEVVDLFTHSKPPSKKSATPGRLPNPYAKHYINGLRSRRSSVWNSESADETSKDASVSGTDDATTPQQSVDGTVDRRMEQVSSFAAQCRSEVDNAMFMEDASIDSQDVDVVSVVENDERSSDIRRRLR</sequence>
<evidence type="ECO:0000256" key="1">
    <source>
        <dbReference type="SAM" id="MobiDB-lite"/>
    </source>
</evidence>
<proteinExistence type="predicted"/>
<feature type="non-terminal residue" evidence="2">
    <location>
        <position position="1"/>
    </location>
</feature>
<dbReference type="AlphaFoldDB" id="A0A147B8H6"/>